<evidence type="ECO:0008006" key="3">
    <source>
        <dbReference type="Google" id="ProtNLM"/>
    </source>
</evidence>
<reference evidence="1 2" key="1">
    <citation type="submission" date="2017-10" db="EMBL/GenBank/DDBJ databases">
        <title>Whole genome sequencing of members of genus Pseudoxanthomonas.</title>
        <authorList>
            <person name="Kumar S."/>
            <person name="Bansal K."/>
            <person name="Kaur A."/>
            <person name="Patil P."/>
            <person name="Sharma S."/>
            <person name="Patil P.B."/>
        </authorList>
    </citation>
    <scope>NUCLEOTIDE SEQUENCE [LARGE SCALE GENOMIC DNA]</scope>
    <source>
        <strain evidence="1 2">DSM 17109</strain>
    </source>
</reference>
<sequence>MALPHSRAAVSAPAFVRRLARLGEVELPPSGPGLSDRLGQWLDWNRAVALSRALDSTPSAGTPSDPAAAETACVRARATLVAAITRPEAAGIAAEADFAPFRRKCLDLQRAMQASTGQLRGPLRDALAKGSAEQARLAEVDAVMEMTLSPREQSLLAATPALLGQHFDRLKQANADTPGDAWLGQFRCDLQDVLLAELDVRFHPIDALLAALRSSPVSGTP</sequence>
<organism evidence="1 2">
    <name type="scientific">Pseudoxanthomonas japonensis</name>
    <dbReference type="NCBI Taxonomy" id="69284"/>
    <lineage>
        <taxon>Bacteria</taxon>
        <taxon>Pseudomonadati</taxon>
        <taxon>Pseudomonadota</taxon>
        <taxon>Gammaproteobacteria</taxon>
        <taxon>Lysobacterales</taxon>
        <taxon>Lysobacteraceae</taxon>
        <taxon>Pseudoxanthomonas</taxon>
    </lineage>
</organism>
<dbReference type="EMBL" id="PDWW01000008">
    <property type="protein sequence ID" value="KAF1725712.1"/>
    <property type="molecule type" value="Genomic_DNA"/>
</dbReference>
<evidence type="ECO:0000313" key="2">
    <source>
        <dbReference type="Proteomes" id="UP000781710"/>
    </source>
</evidence>
<proteinExistence type="predicted"/>
<gene>
    <name evidence="1" type="ORF">CSC78_08035</name>
</gene>
<accession>A0ABQ6ZIA9</accession>
<dbReference type="Pfam" id="PF11828">
    <property type="entry name" value="DUF3348"/>
    <property type="match status" value="1"/>
</dbReference>
<protein>
    <recommendedName>
        <fullName evidence="3">DUF3348 domain-containing protein</fullName>
    </recommendedName>
</protein>
<evidence type="ECO:0000313" key="1">
    <source>
        <dbReference type="EMBL" id="KAF1725712.1"/>
    </source>
</evidence>
<name>A0ABQ6ZIA9_9GAMM</name>
<comment type="caution">
    <text evidence="1">The sequence shown here is derived from an EMBL/GenBank/DDBJ whole genome shotgun (WGS) entry which is preliminary data.</text>
</comment>
<keyword evidence="2" id="KW-1185">Reference proteome</keyword>
<dbReference type="RefSeq" id="WP_238391200.1">
    <property type="nucleotide sequence ID" value="NZ_JBHSRQ010000016.1"/>
</dbReference>
<dbReference type="InterPro" id="IPR021783">
    <property type="entry name" value="DUF3348"/>
</dbReference>
<dbReference type="Proteomes" id="UP000781710">
    <property type="component" value="Unassembled WGS sequence"/>
</dbReference>